<dbReference type="GO" id="GO:0016491">
    <property type="term" value="F:oxidoreductase activity"/>
    <property type="evidence" value="ECO:0000318"/>
    <property type="project" value="GO_Central"/>
</dbReference>
<name>A0A2C9UUZ8_MANES</name>
<dbReference type="InterPro" id="IPR011706">
    <property type="entry name" value="Cu-oxidase_C"/>
</dbReference>
<evidence type="ECO:0000313" key="7">
    <source>
        <dbReference type="EMBL" id="OAY35356.1"/>
    </source>
</evidence>
<evidence type="ECO:0000256" key="3">
    <source>
        <dbReference type="SAM" id="SignalP"/>
    </source>
</evidence>
<dbReference type="InterPro" id="IPR008972">
    <property type="entry name" value="Cupredoxin"/>
</dbReference>
<dbReference type="Gene3D" id="2.60.40.420">
    <property type="entry name" value="Cupredoxins - blue copper proteins"/>
    <property type="match status" value="3"/>
</dbReference>
<dbReference type="FunFam" id="2.60.40.420:FF:000016">
    <property type="entry name" value="Monocopper oxidase-like protein"/>
    <property type="match status" value="1"/>
</dbReference>
<dbReference type="Proteomes" id="UP000091857">
    <property type="component" value="Chromosome 12"/>
</dbReference>
<dbReference type="OMA" id="EDTMQSW"/>
<accession>A0A2C9UUZ8</accession>
<proteinExistence type="inferred from homology"/>
<dbReference type="GO" id="GO:0005507">
    <property type="term" value="F:copper ion binding"/>
    <property type="evidence" value="ECO:0007669"/>
    <property type="project" value="InterPro"/>
</dbReference>
<dbReference type="STRING" id="3983.A0A2C9UUZ8"/>
<dbReference type="FunFam" id="2.60.40.420:FF:000012">
    <property type="entry name" value="Monocopper oxidase-like protein"/>
    <property type="match status" value="1"/>
</dbReference>
<dbReference type="OrthoDB" id="2121828at2759"/>
<dbReference type="InterPro" id="IPR001117">
    <property type="entry name" value="Cu-oxidase_2nd"/>
</dbReference>
<feature type="domain" description="Plastocyanin-like" evidence="5">
    <location>
        <begin position="376"/>
        <end position="513"/>
    </location>
</feature>
<sequence>MGQVVFLHLLCRVLAVLAVSLVNAEDPYRYYTWTVTYGNISPLGGAQQVILINGQFPGPKLDVVTNNNIILNLVNKLDQPFLLTWNGIKQRKNSWQDGVLGTNCPIPPNSNYTYRFQMKDQIGTFTYFPSTMFHKAAGGYGAINILQRPGIPIPFATPDGYFTLLIGDWYKPNHKILQASLDSGKSLPFPDGVLINGQSRTTFSGDQGKTYMFRISNVGLSTSLNFRIQGHTMKLVEVEGSHTLQNIYDSLDVHVGQSVAVLVTLNQPPKNYYIVASTRFTKQVLKATSVLRYTNSKTPASGPLPAPPTGQFDWSLSQARTYKWNLTANAARPNPQGSFHYGEIIPTKTIVLANSAPLINGKKRYAVNRVSYVNPDTPLKLADFFNISGVFSVDSIQSMPSGGPAHIATSVIEASLHDFAEVVFQNNEYDMQSWHLDGYDFWVVGYGNGQWTQDKRRTYNLVDALTRHTAQVYPNSWTAILISLDNQGMWNMRSAIWERNYLGQQLYLRVWTSVHNLANEYNIPANALLCGKATERHP</sequence>
<dbReference type="Pfam" id="PF07731">
    <property type="entry name" value="Cu-oxidase_2"/>
    <property type="match status" value="1"/>
</dbReference>
<keyword evidence="8" id="KW-1185">Reference proteome</keyword>
<dbReference type="Pfam" id="PF00394">
    <property type="entry name" value="Cu-oxidase"/>
    <property type="match status" value="1"/>
</dbReference>
<gene>
    <name evidence="7" type="ORF">MANES_12G094600v8</name>
</gene>
<dbReference type="AlphaFoldDB" id="A0A2C9UUZ8"/>
<comment type="caution">
    <text evidence="7">The sequence shown here is derived from an EMBL/GenBank/DDBJ whole genome shotgun (WGS) entry which is preliminary data.</text>
</comment>
<keyword evidence="2" id="KW-0325">Glycoprotein</keyword>
<feature type="chain" id="PRO_5012226175" description="L-ascorbate oxidase" evidence="3">
    <location>
        <begin position="25"/>
        <end position="538"/>
    </location>
</feature>
<dbReference type="EMBL" id="CM004398">
    <property type="protein sequence ID" value="OAY35356.1"/>
    <property type="molecule type" value="Genomic_DNA"/>
</dbReference>
<dbReference type="SUPFAM" id="SSF49503">
    <property type="entry name" value="Cupredoxins"/>
    <property type="match status" value="3"/>
</dbReference>
<reference evidence="8" key="1">
    <citation type="journal article" date="2016" name="Nat. Biotechnol.">
        <title>Sequencing wild and cultivated cassava and related species reveals extensive interspecific hybridization and genetic diversity.</title>
        <authorList>
            <person name="Bredeson J.V."/>
            <person name="Lyons J.B."/>
            <person name="Prochnik S.E."/>
            <person name="Wu G.A."/>
            <person name="Ha C.M."/>
            <person name="Edsinger-Gonzales E."/>
            <person name="Grimwood J."/>
            <person name="Schmutz J."/>
            <person name="Rabbi I.Y."/>
            <person name="Egesi C."/>
            <person name="Nauluvula P."/>
            <person name="Lebot V."/>
            <person name="Ndunguru J."/>
            <person name="Mkamilo G."/>
            <person name="Bart R.S."/>
            <person name="Setter T.L."/>
            <person name="Gleadow R.M."/>
            <person name="Kulakow P."/>
            <person name="Ferguson M.E."/>
            <person name="Rounsley S."/>
            <person name="Rokhsar D.S."/>
        </authorList>
    </citation>
    <scope>NUCLEOTIDE SEQUENCE [LARGE SCALE GENOMIC DNA]</scope>
    <source>
        <strain evidence="8">cv. AM560-2</strain>
    </source>
</reference>
<evidence type="ECO:0000259" key="6">
    <source>
        <dbReference type="Pfam" id="PF07732"/>
    </source>
</evidence>
<protein>
    <recommendedName>
        <fullName evidence="9">L-ascorbate oxidase</fullName>
    </recommendedName>
</protein>
<feature type="domain" description="Plastocyanin-like" evidence="6">
    <location>
        <begin position="35"/>
        <end position="148"/>
    </location>
</feature>
<dbReference type="Gramene" id="Manes.12G094600.1.v8.1">
    <property type="protein sequence ID" value="Manes.12G094600.1.v8.1.CDS"/>
    <property type="gene ID" value="Manes.12G094600.v8.1"/>
</dbReference>
<evidence type="ECO:0000256" key="1">
    <source>
        <dbReference type="ARBA" id="ARBA00010609"/>
    </source>
</evidence>
<feature type="domain" description="Plastocyanin-like" evidence="4">
    <location>
        <begin position="162"/>
        <end position="295"/>
    </location>
</feature>
<dbReference type="Pfam" id="PF07732">
    <property type="entry name" value="Cu-oxidase_3"/>
    <property type="match status" value="1"/>
</dbReference>
<evidence type="ECO:0000259" key="4">
    <source>
        <dbReference type="Pfam" id="PF00394"/>
    </source>
</evidence>
<comment type="similarity">
    <text evidence="1">Belongs to the multicopper oxidase family.</text>
</comment>
<feature type="signal peptide" evidence="3">
    <location>
        <begin position="1"/>
        <end position="24"/>
    </location>
</feature>
<dbReference type="PANTHER" id="PTHR11709:SF115">
    <property type="entry name" value="OS07G0119400 PROTEIN"/>
    <property type="match status" value="1"/>
</dbReference>
<dbReference type="PANTHER" id="PTHR11709">
    <property type="entry name" value="MULTI-COPPER OXIDASE"/>
    <property type="match status" value="1"/>
</dbReference>
<evidence type="ECO:0000256" key="2">
    <source>
        <dbReference type="ARBA" id="ARBA00023180"/>
    </source>
</evidence>
<dbReference type="InterPro" id="IPR045087">
    <property type="entry name" value="Cu-oxidase_fam"/>
</dbReference>
<evidence type="ECO:0008006" key="9">
    <source>
        <dbReference type="Google" id="ProtNLM"/>
    </source>
</evidence>
<keyword evidence="3" id="KW-0732">Signal</keyword>
<organism evidence="7 8">
    <name type="scientific">Manihot esculenta</name>
    <name type="common">Cassava</name>
    <name type="synonym">Jatropha manihot</name>
    <dbReference type="NCBI Taxonomy" id="3983"/>
    <lineage>
        <taxon>Eukaryota</taxon>
        <taxon>Viridiplantae</taxon>
        <taxon>Streptophyta</taxon>
        <taxon>Embryophyta</taxon>
        <taxon>Tracheophyta</taxon>
        <taxon>Spermatophyta</taxon>
        <taxon>Magnoliopsida</taxon>
        <taxon>eudicotyledons</taxon>
        <taxon>Gunneridae</taxon>
        <taxon>Pentapetalae</taxon>
        <taxon>rosids</taxon>
        <taxon>fabids</taxon>
        <taxon>Malpighiales</taxon>
        <taxon>Euphorbiaceae</taxon>
        <taxon>Crotonoideae</taxon>
        <taxon>Manihoteae</taxon>
        <taxon>Manihot</taxon>
    </lineage>
</organism>
<evidence type="ECO:0000313" key="8">
    <source>
        <dbReference type="Proteomes" id="UP000091857"/>
    </source>
</evidence>
<dbReference type="InterPro" id="IPR011707">
    <property type="entry name" value="Cu-oxidase-like_N"/>
</dbReference>
<evidence type="ECO:0000259" key="5">
    <source>
        <dbReference type="Pfam" id="PF07731"/>
    </source>
</evidence>